<comment type="caution">
    <text evidence="2">The sequence shown here is derived from an EMBL/GenBank/DDBJ whole genome shotgun (WGS) entry which is preliminary data.</text>
</comment>
<feature type="coiled-coil region" evidence="1">
    <location>
        <begin position="2"/>
        <end position="32"/>
    </location>
</feature>
<accession>A0ABW4ZT74</accession>
<name>A0ABW4ZT74_9BACL</name>
<dbReference type="Proteomes" id="UP001597343">
    <property type="component" value="Unassembled WGS sequence"/>
</dbReference>
<evidence type="ECO:0000313" key="2">
    <source>
        <dbReference type="EMBL" id="MFD2169187.1"/>
    </source>
</evidence>
<keyword evidence="3" id="KW-1185">Reference proteome</keyword>
<dbReference type="RefSeq" id="WP_386044235.1">
    <property type="nucleotide sequence ID" value="NZ_JBHUIO010000002.1"/>
</dbReference>
<gene>
    <name evidence="2" type="ORF">ACFSOY_04025</name>
</gene>
<reference evidence="3" key="1">
    <citation type="journal article" date="2019" name="Int. J. Syst. Evol. Microbiol.">
        <title>The Global Catalogue of Microorganisms (GCM) 10K type strain sequencing project: providing services to taxonomists for standard genome sequencing and annotation.</title>
        <authorList>
            <consortium name="The Broad Institute Genomics Platform"/>
            <consortium name="The Broad Institute Genome Sequencing Center for Infectious Disease"/>
            <person name="Wu L."/>
            <person name="Ma J."/>
        </authorList>
    </citation>
    <scope>NUCLEOTIDE SEQUENCE [LARGE SCALE GENOMIC DNA]</scope>
    <source>
        <strain evidence="3">CGMCC 1.13574</strain>
    </source>
</reference>
<proteinExistence type="predicted"/>
<sequence length="85" mass="10116">MKQSVEQQITELQELTKRIAEQRHEVLKLETGKFIRSFVDLTVAVEQIDGIRELLRGRADQLISNQEDTERKLRKERFKLVHSRK</sequence>
<protein>
    <submittedName>
        <fullName evidence="2">Uncharacterized protein</fullName>
    </submittedName>
</protein>
<evidence type="ECO:0000313" key="3">
    <source>
        <dbReference type="Proteomes" id="UP001597343"/>
    </source>
</evidence>
<keyword evidence="1" id="KW-0175">Coiled coil</keyword>
<dbReference type="EMBL" id="JBHUIO010000002">
    <property type="protein sequence ID" value="MFD2169187.1"/>
    <property type="molecule type" value="Genomic_DNA"/>
</dbReference>
<evidence type="ECO:0000256" key="1">
    <source>
        <dbReference type="SAM" id="Coils"/>
    </source>
</evidence>
<organism evidence="2 3">
    <name type="scientific">Tumebacillus lipolyticus</name>
    <dbReference type="NCBI Taxonomy" id="1280370"/>
    <lineage>
        <taxon>Bacteria</taxon>
        <taxon>Bacillati</taxon>
        <taxon>Bacillota</taxon>
        <taxon>Bacilli</taxon>
        <taxon>Bacillales</taxon>
        <taxon>Alicyclobacillaceae</taxon>
        <taxon>Tumebacillus</taxon>
    </lineage>
</organism>